<dbReference type="InterPro" id="IPR006860">
    <property type="entry name" value="FecR"/>
</dbReference>
<dbReference type="PANTHER" id="PTHR30273">
    <property type="entry name" value="PERIPLASMIC SIGNAL SENSOR AND SIGMA FACTOR ACTIVATOR FECR-RELATED"/>
    <property type="match status" value="1"/>
</dbReference>
<dbReference type="RefSeq" id="WP_079701624.1">
    <property type="nucleotide sequence ID" value="NZ_FUYR01000001.1"/>
</dbReference>
<dbReference type="STRING" id="572036.SAMN05661099_1112"/>
<accession>A0A1T5AXR3</accession>
<feature type="domain" description="FecR protein" evidence="2">
    <location>
        <begin position="167"/>
        <end position="262"/>
    </location>
</feature>
<dbReference type="Gene3D" id="2.60.120.1440">
    <property type="match status" value="1"/>
</dbReference>
<evidence type="ECO:0000313" key="5">
    <source>
        <dbReference type="Proteomes" id="UP000189981"/>
    </source>
</evidence>
<keyword evidence="1" id="KW-1133">Transmembrane helix</keyword>
<feature type="domain" description="Protein FecR C-terminal" evidence="3">
    <location>
        <begin position="304"/>
        <end position="366"/>
    </location>
</feature>
<dbReference type="Pfam" id="PF04773">
    <property type="entry name" value="FecR"/>
    <property type="match status" value="1"/>
</dbReference>
<dbReference type="PIRSF" id="PIRSF018266">
    <property type="entry name" value="FecR"/>
    <property type="match status" value="1"/>
</dbReference>
<evidence type="ECO:0000256" key="1">
    <source>
        <dbReference type="SAM" id="Phobius"/>
    </source>
</evidence>
<keyword evidence="5" id="KW-1185">Reference proteome</keyword>
<evidence type="ECO:0000259" key="2">
    <source>
        <dbReference type="Pfam" id="PF04773"/>
    </source>
</evidence>
<sequence length="379" mass="42857">MKDERLNYLLEKYHSNSYTPEEFEELNNWYHSLNFRDQSFQQWVDQEDELFADFQQRIAPKPSRSLLRRIAVYSSAAAAMIIISAGLWFFREQPPTIPVSQAKIDSIKPGGNKAYLTLADGSKISLTDAANGALAQQAGIQIIKTADGQLIYEVLSVSSADQNKFNTIETPRGGQFQIVLPDGSKVWLNAASSLKYPVQFSKDERKVDLQGEGYFEIAKDRERPFRVRSNNQTVEVLGTHFNISAYEEEKSIFTTLLEGSVKILTTEGLSRTMKPGEQSELSAGGKLNISQVNTSYAVAWKEGKFIFRNEPLPSVMRKLARWYNVDVVYEKGVPNKTVWGNVSRFDNVTDILELIELSKVARFKVQQGDGKGRRIMVMN</sequence>
<feature type="transmembrane region" description="Helical" evidence="1">
    <location>
        <begin position="70"/>
        <end position="90"/>
    </location>
</feature>
<keyword evidence="1" id="KW-0812">Transmembrane</keyword>
<evidence type="ECO:0000259" key="3">
    <source>
        <dbReference type="Pfam" id="PF16344"/>
    </source>
</evidence>
<dbReference type="GO" id="GO:0016989">
    <property type="term" value="F:sigma factor antagonist activity"/>
    <property type="evidence" value="ECO:0007669"/>
    <property type="project" value="TreeGrafter"/>
</dbReference>
<protein>
    <submittedName>
        <fullName evidence="4">FecR family protein</fullName>
    </submittedName>
</protein>
<dbReference type="AlphaFoldDB" id="A0A1T5AXR3"/>
<gene>
    <name evidence="4" type="ORF">SAMN05661099_1112</name>
</gene>
<dbReference type="EMBL" id="FUYR01000001">
    <property type="protein sequence ID" value="SKB39788.1"/>
    <property type="molecule type" value="Genomic_DNA"/>
</dbReference>
<organism evidence="4 5">
    <name type="scientific">Daejeonella lutea</name>
    <dbReference type="NCBI Taxonomy" id="572036"/>
    <lineage>
        <taxon>Bacteria</taxon>
        <taxon>Pseudomonadati</taxon>
        <taxon>Bacteroidota</taxon>
        <taxon>Sphingobacteriia</taxon>
        <taxon>Sphingobacteriales</taxon>
        <taxon>Sphingobacteriaceae</taxon>
        <taxon>Daejeonella</taxon>
    </lineage>
</organism>
<dbReference type="FunFam" id="2.60.120.1440:FF:000001">
    <property type="entry name" value="Putative anti-sigma factor"/>
    <property type="match status" value="1"/>
</dbReference>
<dbReference type="InterPro" id="IPR032508">
    <property type="entry name" value="FecR_C"/>
</dbReference>
<name>A0A1T5AXR3_9SPHI</name>
<evidence type="ECO:0000313" key="4">
    <source>
        <dbReference type="EMBL" id="SKB39788.1"/>
    </source>
</evidence>
<dbReference type="InterPro" id="IPR012373">
    <property type="entry name" value="Ferrdict_sens_TM"/>
</dbReference>
<proteinExistence type="predicted"/>
<keyword evidence="1" id="KW-0472">Membrane</keyword>
<dbReference type="Pfam" id="PF16344">
    <property type="entry name" value="FecR_C"/>
    <property type="match status" value="1"/>
</dbReference>
<dbReference type="Gene3D" id="3.55.50.30">
    <property type="match status" value="1"/>
</dbReference>
<reference evidence="5" key="1">
    <citation type="submission" date="2017-02" db="EMBL/GenBank/DDBJ databases">
        <authorList>
            <person name="Varghese N."/>
            <person name="Submissions S."/>
        </authorList>
    </citation>
    <scope>NUCLEOTIDE SEQUENCE [LARGE SCALE GENOMIC DNA]</scope>
    <source>
        <strain evidence="5">DSM 22385</strain>
    </source>
</reference>
<dbReference type="Proteomes" id="UP000189981">
    <property type="component" value="Unassembled WGS sequence"/>
</dbReference>
<dbReference type="OrthoDB" id="1099963at2"/>
<dbReference type="PANTHER" id="PTHR30273:SF2">
    <property type="entry name" value="PROTEIN FECR"/>
    <property type="match status" value="1"/>
</dbReference>